<comment type="caution">
    <text evidence="4">The sequence shown here is derived from an EMBL/GenBank/DDBJ whole genome shotgun (WGS) entry which is preliminary data.</text>
</comment>
<evidence type="ECO:0000259" key="3">
    <source>
        <dbReference type="PROSITE" id="PS51340"/>
    </source>
</evidence>
<evidence type="ECO:0000313" key="5">
    <source>
        <dbReference type="Proteomes" id="UP000620104"/>
    </source>
</evidence>
<dbReference type="EMBL" id="BLZA01000019">
    <property type="protein sequence ID" value="GHJ86836.1"/>
    <property type="molecule type" value="Genomic_DNA"/>
</dbReference>
<dbReference type="InterPro" id="IPR005302">
    <property type="entry name" value="MoCF_Sase_C"/>
</dbReference>
<dbReference type="GO" id="GO:0030170">
    <property type="term" value="F:pyridoxal phosphate binding"/>
    <property type="evidence" value="ECO:0007669"/>
    <property type="project" value="InterPro"/>
</dbReference>
<keyword evidence="1" id="KW-0501">Molybdenum cofactor biosynthesis</keyword>
<reference evidence="4" key="1">
    <citation type="submission" date="2020-07" db="EMBL/GenBank/DDBJ databases">
        <title>Draft Genome Sequence of a Deep-Sea Yeast, Naganishia (Cryptococcus) liquefaciens strain N6.</title>
        <authorList>
            <person name="Han Y.W."/>
            <person name="Kajitani R."/>
            <person name="Morimoto H."/>
            <person name="Parhat M."/>
            <person name="Tsubouchi H."/>
            <person name="Bakenova O."/>
            <person name="Ogata M."/>
            <person name="Argunhan B."/>
            <person name="Aoki R."/>
            <person name="Kajiwara S."/>
            <person name="Itoh T."/>
            <person name="Iwasaki H."/>
        </authorList>
    </citation>
    <scope>NUCLEOTIDE SEQUENCE</scope>
    <source>
        <strain evidence="4">N6</strain>
    </source>
</reference>
<accession>A0A8H3TSV5</accession>
<organism evidence="4 5">
    <name type="scientific">Naganishia liquefaciens</name>
    <dbReference type="NCBI Taxonomy" id="104408"/>
    <lineage>
        <taxon>Eukaryota</taxon>
        <taxon>Fungi</taxon>
        <taxon>Dikarya</taxon>
        <taxon>Basidiomycota</taxon>
        <taxon>Agaricomycotina</taxon>
        <taxon>Tremellomycetes</taxon>
        <taxon>Filobasidiales</taxon>
        <taxon>Filobasidiaceae</taxon>
        <taxon>Naganishia</taxon>
    </lineage>
</organism>
<dbReference type="GO" id="GO:0003824">
    <property type="term" value="F:catalytic activity"/>
    <property type="evidence" value="ECO:0007669"/>
    <property type="project" value="InterPro"/>
</dbReference>
<dbReference type="PANTHER" id="PTHR14237:SF80">
    <property type="entry name" value="MOLYBDENUM COFACTOR SULFURASE"/>
    <property type="match status" value="1"/>
</dbReference>
<dbReference type="Gene3D" id="3.90.1150.10">
    <property type="entry name" value="Aspartate Aminotransferase, domain 1"/>
    <property type="match status" value="1"/>
</dbReference>
<dbReference type="PANTHER" id="PTHR14237">
    <property type="entry name" value="MOLYBDOPTERIN COFACTOR SULFURASE MOSC"/>
    <property type="match status" value="1"/>
</dbReference>
<evidence type="ECO:0000313" key="4">
    <source>
        <dbReference type="EMBL" id="GHJ86836.1"/>
    </source>
</evidence>
<evidence type="ECO:0000256" key="2">
    <source>
        <dbReference type="SAM" id="MobiDB-lite"/>
    </source>
</evidence>
<proteinExistence type="predicted"/>
<dbReference type="GO" id="GO:0006777">
    <property type="term" value="P:Mo-molybdopterin cofactor biosynthetic process"/>
    <property type="evidence" value="ECO:0007669"/>
    <property type="project" value="UniProtKB-KW"/>
</dbReference>
<dbReference type="InterPro" id="IPR015424">
    <property type="entry name" value="PyrdxlP-dep_Trfase"/>
</dbReference>
<keyword evidence="5" id="KW-1185">Reference proteome</keyword>
<dbReference type="Pfam" id="PF03473">
    <property type="entry name" value="MOSC"/>
    <property type="match status" value="1"/>
</dbReference>
<dbReference type="GO" id="GO:0030151">
    <property type="term" value="F:molybdenum ion binding"/>
    <property type="evidence" value="ECO:0007669"/>
    <property type="project" value="InterPro"/>
</dbReference>
<dbReference type="OrthoDB" id="10264306at2759"/>
<gene>
    <name evidence="4" type="ORF">NliqN6_3238</name>
</gene>
<dbReference type="SUPFAM" id="SSF53383">
    <property type="entry name" value="PLP-dependent transferases"/>
    <property type="match status" value="1"/>
</dbReference>
<dbReference type="AlphaFoldDB" id="A0A8H3TSV5"/>
<dbReference type="SUPFAM" id="SSF141673">
    <property type="entry name" value="MOSC N-terminal domain-like"/>
    <property type="match status" value="1"/>
</dbReference>
<feature type="compositionally biased region" description="Basic and acidic residues" evidence="2">
    <location>
        <begin position="50"/>
        <end position="59"/>
    </location>
</feature>
<protein>
    <recommendedName>
        <fullName evidence="3">MOSC domain-containing protein</fullName>
    </recommendedName>
</protein>
<dbReference type="Proteomes" id="UP000620104">
    <property type="component" value="Unassembled WGS sequence"/>
</dbReference>
<dbReference type="InterPro" id="IPR015421">
    <property type="entry name" value="PyrdxlP-dep_Trfase_major"/>
</dbReference>
<dbReference type="Pfam" id="PF00266">
    <property type="entry name" value="Aminotran_5"/>
    <property type="match status" value="1"/>
</dbReference>
<feature type="compositionally biased region" description="Low complexity" evidence="2">
    <location>
        <begin position="38"/>
        <end position="49"/>
    </location>
</feature>
<dbReference type="InterPro" id="IPR015422">
    <property type="entry name" value="PyrdxlP-dep_Trfase_small"/>
</dbReference>
<feature type="region of interest" description="Disordered" evidence="2">
    <location>
        <begin position="17"/>
        <end position="84"/>
    </location>
</feature>
<dbReference type="Gene3D" id="3.40.640.10">
    <property type="entry name" value="Type I PLP-dependent aspartate aminotransferase-like (Major domain)"/>
    <property type="match status" value="1"/>
</dbReference>
<name>A0A8H3TSV5_9TREE</name>
<sequence>MWIAGKAISYLQRASSATTSQHQGGRPPAVSQTVQQVTDTETSCSSTSASRRDSVDTHSEQAGALSRAGLDTGINRKDDDEDPYDEKVQGYRITEYPALRDACYLDNAAAPPFPQSLLKAYTQKLSAPTTLYGNPHSHSPSSVNTATSIDQTRTQVLQRLFHVESPGDEGAWALVFTSGATASLKLVAECFDWHRGGSVGQFRHLDESHTSLVGLRDIATSRGAVAQSFSTQDLADGSLASSPPTSRRLIGTPLQCNATGRKFDVETICSVKSGDEAGQTYLLVDAAAYLSAHQTLDLSQIPYETAPDFIAFSFYKIFGFPTGLGGLVVKRSAMDALSGKTYFGGGTVDAITPNKSWRVPRKDFIARMEDGTVNFHGILAVSCGFEVFDEMFGPEDERKRHVIGLTKRLVEGCSRLKHSNGLPVCRIYSESADVESWTAHLASDPIGEIGDQGSTIAFNFLTSNGTIVPPTEVDRLACIQNIHLRAGRHCNAGVITSQVGASEADLIEQHRSGMGCDESANGAVVSASVRVSLNVANTRQDVDRFVSFIRRFFVQQELTRTRSIGSSANSDRATSYQLTELLVYPIKSCAAQRIEPGQRWPLIQEGLRHDREWVLVDTKTGKALSQKKHHRMALVRPTVDLEMQMLRIAFGGTEFSVPIAWPPIQQQGQGDFAICGEPASPVVHQDPLLNQTLSEFLGLSCALARQPTSTRHSKLSNPGQQASDRIPLLLSNESPFLLINRESVKTVSTWMSASRNGQAARKAKTTSFRGNFTIDSLLPDTAQPFAEDAVEQVTIGPHVFSALGQCRRCQMVAIDQETGEHAPETFLALARRRRNERGRIMFGMHLVWQRDLQRCEQEGQSFLEVGMPVQLHY</sequence>
<evidence type="ECO:0000256" key="1">
    <source>
        <dbReference type="ARBA" id="ARBA00023150"/>
    </source>
</evidence>
<dbReference type="Pfam" id="PF03476">
    <property type="entry name" value="MOSC_N"/>
    <property type="match status" value="1"/>
</dbReference>
<feature type="domain" description="MOSC" evidence="3">
    <location>
        <begin position="686"/>
        <end position="872"/>
    </location>
</feature>
<dbReference type="InterPro" id="IPR000192">
    <property type="entry name" value="Aminotrans_V_dom"/>
</dbReference>
<dbReference type="PROSITE" id="PS51340">
    <property type="entry name" value="MOSC"/>
    <property type="match status" value="1"/>
</dbReference>
<dbReference type="InterPro" id="IPR005303">
    <property type="entry name" value="MOCOS_middle"/>
</dbReference>